<keyword evidence="2" id="KW-0229">DNA integration</keyword>
<accession>A0A4V0YR59</accession>
<dbReference type="PROSITE" id="PS51898">
    <property type="entry name" value="TYR_RECOMBINASE"/>
    <property type="match status" value="1"/>
</dbReference>
<comment type="similarity">
    <text evidence="1">Belongs to the 'phage' integrase family.</text>
</comment>
<dbReference type="RefSeq" id="WP_129354315.1">
    <property type="nucleotide sequence ID" value="NZ_CP026538.1"/>
</dbReference>
<dbReference type="InterPro" id="IPR050090">
    <property type="entry name" value="Tyrosine_recombinase_XerCD"/>
</dbReference>
<dbReference type="Pfam" id="PF14659">
    <property type="entry name" value="Phage_int_SAM_3"/>
    <property type="match status" value="1"/>
</dbReference>
<evidence type="ECO:0000256" key="6">
    <source>
        <dbReference type="SAM" id="MobiDB-lite"/>
    </source>
</evidence>
<evidence type="ECO:0000256" key="2">
    <source>
        <dbReference type="ARBA" id="ARBA00022908"/>
    </source>
</evidence>
<reference evidence="9 10" key="1">
    <citation type="submission" date="2018-02" db="EMBL/GenBank/DDBJ databases">
        <title>Genome sequence of Desulfovibrio carbinolicus DSM 3852.</title>
        <authorList>
            <person name="Wilbanks E."/>
            <person name="Skennerton C.T."/>
            <person name="Orphan V.J."/>
        </authorList>
    </citation>
    <scope>NUCLEOTIDE SEQUENCE [LARGE SCALE GENOMIC DNA]</scope>
    <source>
        <strain evidence="9 10">DSM 3852</strain>
    </source>
</reference>
<feature type="region of interest" description="Disordered" evidence="6">
    <location>
        <begin position="388"/>
        <end position="413"/>
    </location>
</feature>
<sequence length="413" mass="46381">MKWHQTSFPGVRYREHPERKHGIKPDRYFAIRCQADGKRREEGLGWGSEGWTAQKAAVVLADLKKAHVTGEGPKTLQAKRDLEKTREEAEARQKAIQETEAVTFGSIFEGVYLESARQNKKPNSVQTEKGLFKKWVGPVIGDVPLKDISPFHLERIKKNIAAAGLSARSAHYALCVVRQVFNFARDRDMTACVSPTNKVKAPKTDNRRLRFLTREEAAKLLEHLAKRSPELHAISLVSLHCGLRAGEVFSLMWSDVDLDRETLTLRDTKNGRTRIAYMTGQVRELLAARPRGGPGDAVFPGRGGVRRSYVSNAFERAVKDLGFNEGITDSRQKVVFHSLRHTFASWLVEQGTDLYSVKELMGHRTLSMTERYSHLSPDSLRRAVKGLETGSAARTEESKVVGLGDGHKRRQTS</sequence>
<dbReference type="InterPro" id="IPR044068">
    <property type="entry name" value="CB"/>
</dbReference>
<dbReference type="GO" id="GO:0003677">
    <property type="term" value="F:DNA binding"/>
    <property type="evidence" value="ECO:0007669"/>
    <property type="project" value="UniProtKB-UniRule"/>
</dbReference>
<feature type="domain" description="Tyr recombinase" evidence="7">
    <location>
        <begin position="207"/>
        <end position="385"/>
    </location>
</feature>
<dbReference type="InterPro" id="IPR011010">
    <property type="entry name" value="DNA_brk_join_enz"/>
</dbReference>
<dbReference type="AlphaFoldDB" id="A0A4V0YR59"/>
<dbReference type="InterPro" id="IPR004107">
    <property type="entry name" value="Integrase_SAM-like_N"/>
</dbReference>
<dbReference type="PANTHER" id="PTHR30349:SF64">
    <property type="entry name" value="PROPHAGE INTEGRASE INTD-RELATED"/>
    <property type="match status" value="1"/>
</dbReference>
<evidence type="ECO:0000256" key="3">
    <source>
        <dbReference type="ARBA" id="ARBA00023125"/>
    </source>
</evidence>
<dbReference type="GO" id="GO:0015074">
    <property type="term" value="P:DNA integration"/>
    <property type="evidence" value="ECO:0007669"/>
    <property type="project" value="UniProtKB-KW"/>
</dbReference>
<evidence type="ECO:0000313" key="9">
    <source>
        <dbReference type="EMBL" id="QAZ68662.1"/>
    </source>
</evidence>
<gene>
    <name evidence="9" type="ORF">C3Y92_16060</name>
</gene>
<feature type="domain" description="Core-binding (CB)" evidence="8">
    <location>
        <begin position="102"/>
        <end position="185"/>
    </location>
</feature>
<dbReference type="Gene3D" id="1.10.443.10">
    <property type="entry name" value="Intergrase catalytic core"/>
    <property type="match status" value="1"/>
</dbReference>
<keyword evidence="4" id="KW-0233">DNA recombination</keyword>
<keyword evidence="10" id="KW-1185">Reference proteome</keyword>
<dbReference type="PANTHER" id="PTHR30349">
    <property type="entry name" value="PHAGE INTEGRASE-RELATED"/>
    <property type="match status" value="1"/>
</dbReference>
<dbReference type="InterPro" id="IPR013762">
    <property type="entry name" value="Integrase-like_cat_sf"/>
</dbReference>
<evidence type="ECO:0000313" key="10">
    <source>
        <dbReference type="Proteomes" id="UP000293296"/>
    </source>
</evidence>
<dbReference type="SUPFAM" id="SSF56349">
    <property type="entry name" value="DNA breaking-rejoining enzymes"/>
    <property type="match status" value="1"/>
</dbReference>
<dbReference type="KEGG" id="dcb:C3Y92_16060"/>
<dbReference type="Gene3D" id="1.10.150.130">
    <property type="match status" value="1"/>
</dbReference>
<dbReference type="EMBL" id="CP026538">
    <property type="protein sequence ID" value="QAZ68662.1"/>
    <property type="molecule type" value="Genomic_DNA"/>
</dbReference>
<dbReference type="CDD" id="cd00796">
    <property type="entry name" value="INT_Rci_Hp1_C"/>
    <property type="match status" value="1"/>
</dbReference>
<evidence type="ECO:0000256" key="5">
    <source>
        <dbReference type="PROSITE-ProRule" id="PRU01248"/>
    </source>
</evidence>
<dbReference type="Proteomes" id="UP000293296">
    <property type="component" value="Chromosome"/>
</dbReference>
<organism evidence="9 10">
    <name type="scientific">Solidesulfovibrio carbinolicus</name>
    <dbReference type="NCBI Taxonomy" id="296842"/>
    <lineage>
        <taxon>Bacteria</taxon>
        <taxon>Pseudomonadati</taxon>
        <taxon>Thermodesulfobacteriota</taxon>
        <taxon>Desulfovibrionia</taxon>
        <taxon>Desulfovibrionales</taxon>
        <taxon>Desulfovibrionaceae</taxon>
        <taxon>Solidesulfovibrio</taxon>
    </lineage>
</organism>
<dbReference type="InterPro" id="IPR002104">
    <property type="entry name" value="Integrase_catalytic"/>
</dbReference>
<dbReference type="InterPro" id="IPR010998">
    <property type="entry name" value="Integrase_recombinase_N"/>
</dbReference>
<evidence type="ECO:0000259" key="8">
    <source>
        <dbReference type="PROSITE" id="PS51900"/>
    </source>
</evidence>
<protein>
    <submittedName>
        <fullName evidence="9">Integrase</fullName>
    </submittedName>
</protein>
<proteinExistence type="inferred from homology"/>
<evidence type="ECO:0000259" key="7">
    <source>
        <dbReference type="PROSITE" id="PS51898"/>
    </source>
</evidence>
<dbReference type="OrthoDB" id="9789256at2"/>
<evidence type="ECO:0000256" key="4">
    <source>
        <dbReference type="ARBA" id="ARBA00023172"/>
    </source>
</evidence>
<dbReference type="Pfam" id="PF00589">
    <property type="entry name" value="Phage_integrase"/>
    <property type="match status" value="1"/>
</dbReference>
<dbReference type="PROSITE" id="PS51900">
    <property type="entry name" value="CB"/>
    <property type="match status" value="1"/>
</dbReference>
<name>A0A4V0YR59_9BACT</name>
<dbReference type="GO" id="GO:0006310">
    <property type="term" value="P:DNA recombination"/>
    <property type="evidence" value="ECO:0007669"/>
    <property type="project" value="UniProtKB-KW"/>
</dbReference>
<evidence type="ECO:0000256" key="1">
    <source>
        <dbReference type="ARBA" id="ARBA00008857"/>
    </source>
</evidence>
<keyword evidence="3 5" id="KW-0238">DNA-binding</keyword>